<dbReference type="AlphaFoldDB" id="A0A1U7UW96"/>
<name>A0A1U7UW96_NICSY</name>
<dbReference type="PANTHER" id="PTHR33067:SF9">
    <property type="entry name" value="RNA-DIRECTED DNA POLYMERASE"/>
    <property type="match status" value="1"/>
</dbReference>
<keyword evidence="1" id="KW-1185">Reference proteome</keyword>
<dbReference type="Proteomes" id="UP000189701">
    <property type="component" value="Unplaced"/>
</dbReference>
<dbReference type="InterPro" id="IPR021109">
    <property type="entry name" value="Peptidase_aspartic_dom_sf"/>
</dbReference>
<dbReference type="PANTHER" id="PTHR33067">
    <property type="entry name" value="RNA-DIRECTED DNA POLYMERASE-RELATED"/>
    <property type="match status" value="1"/>
</dbReference>
<dbReference type="eggNOG" id="KOG0017">
    <property type="taxonomic scope" value="Eukaryota"/>
</dbReference>
<dbReference type="Gene3D" id="2.40.70.10">
    <property type="entry name" value="Acid Proteases"/>
    <property type="match status" value="1"/>
</dbReference>
<dbReference type="CDD" id="cd00303">
    <property type="entry name" value="retropepsin_like"/>
    <property type="match status" value="1"/>
</dbReference>
<accession>A0A1U7UW96</accession>
<reference evidence="2" key="2">
    <citation type="submission" date="2025-08" db="UniProtKB">
        <authorList>
            <consortium name="RefSeq"/>
        </authorList>
    </citation>
    <scope>IDENTIFICATION</scope>
    <source>
        <tissue evidence="2">Leaf</tissue>
    </source>
</reference>
<sequence length="403" mass="45351">MGQISQALNTRPKGVLTSDTVVNPKCGNNMVNAMDIITRSGRCGNAPTSSQRQLVDDEQVVQEEEIPNNVVQPNDEVNPSRDHIIDIPKLVVQRAKAPLPKPPPPYPQRLAKQNGEKQFKKFIQMIKILSINVPLVEALEKMLGYAKFMNDLVTKKRSMNFETIKVTHQVSAIVHLMAPKLEDPGAFTIPCTIGIVECAKALCDLGESINLIPYPIFKKLGIGKARPTSMRLQMVDRTMKRYLGVIEDVLVRIDKFIIPVDFVILDCEVDYEVQIILGRPFLATGKALCDVKAGELTFRVDNKKVVFHVCKSMRQPNSNETSVMINVGDMLKVVLLNFDDDEMDGFMEYDIPDDGRGGDAAVVGLERTKKKEVWENRFVSLEAFTSFCTWWPVRSLTLERQFL</sequence>
<dbReference type="RefSeq" id="XP_009760312.1">
    <property type="nucleotide sequence ID" value="XM_009762010.1"/>
</dbReference>
<proteinExistence type="predicted"/>
<protein>
    <submittedName>
        <fullName evidence="2">Uncharacterized protein LOC104212666</fullName>
    </submittedName>
</protein>
<evidence type="ECO:0000313" key="2">
    <source>
        <dbReference type="RefSeq" id="XP_009760312.1"/>
    </source>
</evidence>
<organism evidence="1 2">
    <name type="scientific">Nicotiana sylvestris</name>
    <name type="common">Wood tobacco</name>
    <name type="synonym">South American tobacco</name>
    <dbReference type="NCBI Taxonomy" id="4096"/>
    <lineage>
        <taxon>Eukaryota</taxon>
        <taxon>Viridiplantae</taxon>
        <taxon>Streptophyta</taxon>
        <taxon>Embryophyta</taxon>
        <taxon>Tracheophyta</taxon>
        <taxon>Spermatophyta</taxon>
        <taxon>Magnoliopsida</taxon>
        <taxon>eudicotyledons</taxon>
        <taxon>Gunneridae</taxon>
        <taxon>Pentapetalae</taxon>
        <taxon>asterids</taxon>
        <taxon>lamiids</taxon>
        <taxon>Solanales</taxon>
        <taxon>Solanaceae</taxon>
        <taxon>Nicotianoideae</taxon>
        <taxon>Nicotianeae</taxon>
        <taxon>Nicotiana</taxon>
    </lineage>
</organism>
<reference evidence="1" key="1">
    <citation type="journal article" date="2013" name="Genome Biol.">
        <title>Reference genomes and transcriptomes of Nicotiana sylvestris and Nicotiana tomentosiformis.</title>
        <authorList>
            <person name="Sierro N."/>
            <person name="Battey J.N."/>
            <person name="Ouadi S."/>
            <person name="Bovet L."/>
            <person name="Goepfert S."/>
            <person name="Bakaher N."/>
            <person name="Peitsch M.C."/>
            <person name="Ivanov N.V."/>
        </authorList>
    </citation>
    <scope>NUCLEOTIDE SEQUENCE [LARGE SCALE GENOMIC DNA]</scope>
</reference>
<evidence type="ECO:0000313" key="1">
    <source>
        <dbReference type="Proteomes" id="UP000189701"/>
    </source>
</evidence>
<gene>
    <name evidence="2" type="primary">LOC104212666</name>
</gene>